<evidence type="ECO:0000256" key="1">
    <source>
        <dbReference type="ARBA" id="ARBA00000109"/>
    </source>
</evidence>
<feature type="binding site" evidence="11">
    <location>
        <position position="66"/>
    </location>
    <ligand>
        <name>Mg(2+)</name>
        <dbReference type="ChEBI" id="CHEBI:18420"/>
    </ligand>
</feature>
<evidence type="ECO:0000256" key="4">
    <source>
        <dbReference type="ARBA" id="ARBA00022722"/>
    </source>
</evidence>
<feature type="active site" evidence="11">
    <location>
        <position position="70"/>
    </location>
</feature>
<keyword evidence="3 11" id="KW-0507">mRNA processing</keyword>
<evidence type="ECO:0000256" key="8">
    <source>
        <dbReference type="ARBA" id="ARBA00022842"/>
    </source>
</evidence>
<comment type="subunit">
    <text evidence="11">Homodimer.</text>
</comment>
<dbReference type="SMART" id="SM00358">
    <property type="entry name" value="DSRM"/>
    <property type="match status" value="2"/>
</dbReference>
<sequence>MYPSIDYQAIIMPSFCKGGIFMDSKDLSVIQSTIAYKFRNVDLLQQAFIRRSYSKENGGENNEVLEFIGDKVLDFIVVKILSERFGVITNSEFREYQSEYQEHELTELKKHLVEKRTLAERIDQLDLAQYLIMGRGDWKNHIDESPSVKEDLFEAILGAIAIDSNYNIKEMQDAVEEMLNPDLYIFEDDINYIDEIQQWSLRKCGELPKREFRECAGGLWGWAPGVLTQAPPPHAKYECFLQLSDFEMPARAYGTSKKEAHETAAKLLYDELEKRGILFTIRDEIEEPTLSMAINQLETLARRGYFSLPEYKFEQQYDENGNPVWRAECYIDEVEYYYSATANSKKQAKKEAAYDMLLYVLDYYEAKANGMKENEGMRGFDLWGN</sequence>
<dbReference type="EMBL" id="PDYG01000010">
    <property type="protein sequence ID" value="PHU38348.1"/>
    <property type="molecule type" value="Genomic_DNA"/>
</dbReference>
<dbReference type="Pfam" id="PF14622">
    <property type="entry name" value="Ribonucleas_3_3"/>
    <property type="match status" value="1"/>
</dbReference>
<feature type="binding site" evidence="11">
    <location>
        <position position="151"/>
    </location>
    <ligand>
        <name>Mg(2+)</name>
        <dbReference type="ChEBI" id="CHEBI:18420"/>
    </ligand>
</feature>
<keyword evidence="11" id="KW-0819">tRNA processing</keyword>
<keyword evidence="8 11" id="KW-0460">Magnesium</keyword>
<evidence type="ECO:0000259" key="13">
    <source>
        <dbReference type="PROSITE" id="PS50142"/>
    </source>
</evidence>
<feature type="domain" description="RNase III" evidence="13">
    <location>
        <begin position="27"/>
        <end position="165"/>
    </location>
</feature>
<keyword evidence="6 11" id="KW-0255">Endonuclease</keyword>
<dbReference type="InterPro" id="IPR000999">
    <property type="entry name" value="RNase_III_dom"/>
</dbReference>
<dbReference type="Proteomes" id="UP000224563">
    <property type="component" value="Unassembled WGS sequence"/>
</dbReference>
<evidence type="ECO:0000256" key="3">
    <source>
        <dbReference type="ARBA" id="ARBA00022664"/>
    </source>
</evidence>
<evidence type="ECO:0000256" key="11">
    <source>
        <dbReference type="HAMAP-Rule" id="MF_00104"/>
    </source>
</evidence>
<comment type="caution">
    <text evidence="14">The sequence shown here is derived from an EMBL/GenBank/DDBJ whole genome shotgun (WGS) entry which is preliminary data.</text>
</comment>
<feature type="domain" description="DRBM" evidence="12">
    <location>
        <begin position="191"/>
        <end position="274"/>
    </location>
</feature>
<dbReference type="EC" id="3.1.26.3" evidence="11"/>
<dbReference type="SMART" id="SM00535">
    <property type="entry name" value="RIBOc"/>
    <property type="match status" value="1"/>
</dbReference>
<keyword evidence="11" id="KW-0699">rRNA-binding</keyword>
<comment type="similarity">
    <text evidence="2">Belongs to the ribonuclease III family.</text>
</comment>
<dbReference type="SUPFAM" id="SSF69065">
    <property type="entry name" value="RNase III domain-like"/>
    <property type="match status" value="1"/>
</dbReference>
<evidence type="ECO:0000256" key="6">
    <source>
        <dbReference type="ARBA" id="ARBA00022759"/>
    </source>
</evidence>
<dbReference type="GO" id="GO:0006364">
    <property type="term" value="P:rRNA processing"/>
    <property type="evidence" value="ECO:0007669"/>
    <property type="project" value="UniProtKB-UniRule"/>
</dbReference>
<dbReference type="GO" id="GO:0006397">
    <property type="term" value="P:mRNA processing"/>
    <property type="evidence" value="ECO:0007669"/>
    <property type="project" value="UniProtKB-UniRule"/>
</dbReference>
<keyword evidence="11" id="KW-0698">rRNA processing</keyword>
<name>A0A2G3E504_9FIRM</name>
<comment type="subcellular location">
    <subcellularLocation>
        <location evidence="11">Cytoplasm</location>
    </subcellularLocation>
</comment>
<keyword evidence="15" id="KW-1185">Reference proteome</keyword>
<evidence type="ECO:0000313" key="14">
    <source>
        <dbReference type="EMBL" id="PHU38348.1"/>
    </source>
</evidence>
<dbReference type="CDD" id="cd00048">
    <property type="entry name" value="DSRM_SF"/>
    <property type="match status" value="1"/>
</dbReference>
<comment type="cofactor">
    <cofactor evidence="11">
        <name>Mg(2+)</name>
        <dbReference type="ChEBI" id="CHEBI:18420"/>
    </cofactor>
</comment>
<evidence type="ECO:0000256" key="10">
    <source>
        <dbReference type="ARBA" id="ARBA00049596"/>
    </source>
</evidence>
<organism evidence="14 15">
    <name type="scientific">Agathobacter ruminis</name>
    <dbReference type="NCBI Taxonomy" id="1712665"/>
    <lineage>
        <taxon>Bacteria</taxon>
        <taxon>Bacillati</taxon>
        <taxon>Bacillota</taxon>
        <taxon>Clostridia</taxon>
        <taxon>Lachnospirales</taxon>
        <taxon>Lachnospiraceae</taxon>
        <taxon>Agathobacter</taxon>
    </lineage>
</organism>
<dbReference type="InterPro" id="IPR014720">
    <property type="entry name" value="dsRBD_dom"/>
</dbReference>
<dbReference type="GO" id="GO:0019843">
    <property type="term" value="F:rRNA binding"/>
    <property type="evidence" value="ECO:0007669"/>
    <property type="project" value="UniProtKB-KW"/>
</dbReference>
<dbReference type="PROSITE" id="PS50137">
    <property type="entry name" value="DS_RBD"/>
    <property type="match status" value="2"/>
</dbReference>
<feature type="domain" description="DRBM" evidence="12">
    <location>
        <begin position="292"/>
        <end position="362"/>
    </location>
</feature>
<dbReference type="GO" id="GO:0008033">
    <property type="term" value="P:tRNA processing"/>
    <property type="evidence" value="ECO:0007669"/>
    <property type="project" value="UniProtKB-KW"/>
</dbReference>
<dbReference type="PROSITE" id="PS50142">
    <property type="entry name" value="RNASE_3_2"/>
    <property type="match status" value="1"/>
</dbReference>
<evidence type="ECO:0000256" key="2">
    <source>
        <dbReference type="ARBA" id="ARBA00010183"/>
    </source>
</evidence>
<evidence type="ECO:0000256" key="7">
    <source>
        <dbReference type="ARBA" id="ARBA00022801"/>
    </source>
</evidence>
<reference evidence="14 15" key="2">
    <citation type="submission" date="2017-10" db="EMBL/GenBank/DDBJ databases">
        <authorList>
            <person name="Banno H."/>
            <person name="Chua N.-H."/>
        </authorList>
    </citation>
    <scope>NUCLEOTIDE SEQUENCE [LARGE SCALE GENOMIC DNA]</scope>
    <source>
        <strain evidence="14 15">JK623</strain>
    </source>
</reference>
<keyword evidence="9 11" id="KW-0694">RNA-binding</keyword>
<dbReference type="GO" id="GO:0046872">
    <property type="term" value="F:metal ion binding"/>
    <property type="evidence" value="ECO:0007669"/>
    <property type="project" value="UniProtKB-KW"/>
</dbReference>
<accession>A0A2G3E504</accession>
<feature type="binding site" evidence="11">
    <location>
        <position position="154"/>
    </location>
    <ligand>
        <name>Mg(2+)</name>
        <dbReference type="ChEBI" id="CHEBI:18420"/>
    </ligand>
</feature>
<reference evidence="14 15" key="1">
    <citation type="submission" date="2017-10" db="EMBL/GenBank/DDBJ databases">
        <title>Resolving the taxonomy of Roseburia spp., Eubacterium rectale and Agathobacter spp. through phylogenomic analysis.</title>
        <authorList>
            <person name="Sheridan P.O."/>
            <person name="Walker A.W."/>
            <person name="Duncan S.H."/>
            <person name="Scott K.P."/>
            <person name="Toole P.W.O."/>
            <person name="Luis P."/>
            <person name="Flint H.J."/>
        </authorList>
    </citation>
    <scope>NUCLEOTIDE SEQUENCE [LARGE SCALE GENOMIC DNA]</scope>
    <source>
        <strain evidence="14 15">JK623</strain>
    </source>
</reference>
<feature type="active site" evidence="11">
    <location>
        <position position="154"/>
    </location>
</feature>
<evidence type="ECO:0000256" key="5">
    <source>
        <dbReference type="ARBA" id="ARBA00022723"/>
    </source>
</evidence>
<dbReference type="InterPro" id="IPR011907">
    <property type="entry name" value="RNase_III"/>
</dbReference>
<comment type="function">
    <text evidence="10 11">Digests double-stranded RNA. Involved in the processing of primary rRNA transcript to yield the immediate precursors to the large and small rRNAs (23S and 16S). Processes some mRNAs, and tRNAs when they are encoded in the rRNA operon. Processes pre-crRNA and tracrRNA of type II CRISPR loci if present in the organism.</text>
</comment>
<evidence type="ECO:0000256" key="9">
    <source>
        <dbReference type="ARBA" id="ARBA00022884"/>
    </source>
</evidence>
<dbReference type="SUPFAM" id="SSF54768">
    <property type="entry name" value="dsRNA-binding domain-like"/>
    <property type="match status" value="2"/>
</dbReference>
<evidence type="ECO:0000313" key="15">
    <source>
        <dbReference type="Proteomes" id="UP000224563"/>
    </source>
</evidence>
<dbReference type="PANTHER" id="PTHR14950:SF37">
    <property type="entry name" value="ENDORIBONUCLEASE DICER"/>
    <property type="match status" value="1"/>
</dbReference>
<dbReference type="CDD" id="cd00593">
    <property type="entry name" value="RIBOc"/>
    <property type="match status" value="1"/>
</dbReference>
<dbReference type="PANTHER" id="PTHR14950">
    <property type="entry name" value="DICER-RELATED"/>
    <property type="match status" value="1"/>
</dbReference>
<comment type="catalytic activity">
    <reaction evidence="1 11">
        <text>Endonucleolytic cleavage to 5'-phosphomonoester.</text>
        <dbReference type="EC" id="3.1.26.3"/>
    </reaction>
</comment>
<evidence type="ECO:0000259" key="12">
    <source>
        <dbReference type="PROSITE" id="PS50137"/>
    </source>
</evidence>
<keyword evidence="7 11" id="KW-0378">Hydrolase</keyword>
<protein>
    <recommendedName>
        <fullName evidence="11">Ribonuclease 3</fullName>
        <ecNumber evidence="11">3.1.26.3</ecNumber>
    </recommendedName>
    <alternativeName>
        <fullName evidence="11">Ribonuclease III</fullName>
        <shortName evidence="11">RNase III</shortName>
    </alternativeName>
</protein>
<proteinExistence type="inferred from homology"/>
<dbReference type="GO" id="GO:0004525">
    <property type="term" value="F:ribonuclease III activity"/>
    <property type="evidence" value="ECO:0007669"/>
    <property type="project" value="UniProtKB-UniRule"/>
</dbReference>
<dbReference type="Gene3D" id="3.30.160.20">
    <property type="match status" value="2"/>
</dbReference>
<keyword evidence="11" id="KW-0963">Cytoplasm</keyword>
<dbReference type="Pfam" id="PF00035">
    <property type="entry name" value="dsrm"/>
    <property type="match status" value="1"/>
</dbReference>
<dbReference type="Gene3D" id="1.10.1520.10">
    <property type="entry name" value="Ribonuclease III domain"/>
    <property type="match status" value="1"/>
</dbReference>
<keyword evidence="5 11" id="KW-0479">Metal-binding</keyword>
<dbReference type="GO" id="GO:0005737">
    <property type="term" value="C:cytoplasm"/>
    <property type="evidence" value="ECO:0007669"/>
    <property type="project" value="UniProtKB-SubCell"/>
</dbReference>
<gene>
    <name evidence="11" type="primary">rnc</name>
    <name evidence="14" type="ORF">CSX02_03040</name>
</gene>
<dbReference type="InterPro" id="IPR036389">
    <property type="entry name" value="RNase_III_sf"/>
</dbReference>
<dbReference type="AlphaFoldDB" id="A0A2G3E504"/>
<dbReference type="HAMAP" id="MF_00104">
    <property type="entry name" value="RNase_III"/>
    <property type="match status" value="1"/>
</dbReference>
<keyword evidence="4 11" id="KW-0540">Nuclease</keyword>